<gene>
    <name evidence="2" type="ORF">AVDCRST_MAG45-2531</name>
</gene>
<feature type="compositionally biased region" description="Basic and acidic residues" evidence="1">
    <location>
        <begin position="1"/>
        <end position="32"/>
    </location>
</feature>
<proteinExistence type="predicted"/>
<protein>
    <submittedName>
        <fullName evidence="2">Uncharacterized protein</fullName>
    </submittedName>
</protein>
<dbReference type="EMBL" id="CADCVU010000215">
    <property type="protein sequence ID" value="CAA9521455.1"/>
    <property type="molecule type" value="Genomic_DNA"/>
</dbReference>
<dbReference type="AlphaFoldDB" id="A0A6J4TEV5"/>
<name>A0A6J4TEV5_9ACTN</name>
<feature type="region of interest" description="Disordered" evidence="1">
    <location>
        <begin position="1"/>
        <end position="59"/>
    </location>
</feature>
<organism evidence="2">
    <name type="scientific">uncultured Solirubrobacterales bacterium</name>
    <dbReference type="NCBI Taxonomy" id="768556"/>
    <lineage>
        <taxon>Bacteria</taxon>
        <taxon>Bacillati</taxon>
        <taxon>Actinomycetota</taxon>
        <taxon>Thermoleophilia</taxon>
        <taxon>Solirubrobacterales</taxon>
        <taxon>environmental samples</taxon>
    </lineage>
</organism>
<reference evidence="2" key="1">
    <citation type="submission" date="2020-02" db="EMBL/GenBank/DDBJ databases">
        <authorList>
            <person name="Meier V. D."/>
        </authorList>
    </citation>
    <scope>NUCLEOTIDE SEQUENCE</scope>
    <source>
        <strain evidence="2">AVDCRST_MAG45</strain>
    </source>
</reference>
<evidence type="ECO:0000256" key="1">
    <source>
        <dbReference type="SAM" id="MobiDB-lite"/>
    </source>
</evidence>
<sequence length="59" mass="6368">DPGRHLGVDRVPPPHREPGQHHRFRELVDRGDPAVTRPGDDGSAGRGTERRAGTQAPAV</sequence>
<evidence type="ECO:0000313" key="2">
    <source>
        <dbReference type="EMBL" id="CAA9521455.1"/>
    </source>
</evidence>
<accession>A0A6J4TEV5</accession>
<feature type="non-terminal residue" evidence="2">
    <location>
        <position position="59"/>
    </location>
</feature>
<feature type="non-terminal residue" evidence="2">
    <location>
        <position position="1"/>
    </location>
</feature>